<dbReference type="CDD" id="cd22147">
    <property type="entry name" value="F-box_SpPof1-like"/>
    <property type="match status" value="1"/>
</dbReference>
<dbReference type="SMART" id="SM00256">
    <property type="entry name" value="FBOX"/>
    <property type="match status" value="1"/>
</dbReference>
<evidence type="ECO:0000313" key="7">
    <source>
        <dbReference type="EMBL" id="EDV09533.1"/>
    </source>
</evidence>
<dbReference type="PANTHER" id="PTHR19872:SF9">
    <property type="entry name" value="UBIQUITIN-BINDING SDF UBIQUITIN LIGASE COMPLEX SUBUNIT"/>
    <property type="match status" value="1"/>
</dbReference>
<dbReference type="InterPro" id="IPR036047">
    <property type="entry name" value="F-box-like_dom_sf"/>
</dbReference>
<organism evidence="7 8">
    <name type="scientific">Saccharomyces cerevisiae (strain RM11-1a)</name>
    <name type="common">Baker's yeast</name>
    <dbReference type="NCBI Taxonomy" id="285006"/>
    <lineage>
        <taxon>Eukaryota</taxon>
        <taxon>Fungi</taxon>
        <taxon>Dikarya</taxon>
        <taxon>Ascomycota</taxon>
        <taxon>Saccharomycotina</taxon>
        <taxon>Saccharomycetes</taxon>
        <taxon>Saccharomycetales</taxon>
        <taxon>Saccharomycetaceae</taxon>
        <taxon>Saccharomyces</taxon>
    </lineage>
</organism>
<dbReference type="GO" id="GO:0019005">
    <property type="term" value="C:SCF ubiquitin ligase complex"/>
    <property type="evidence" value="ECO:0007669"/>
    <property type="project" value="UniProtKB-ARBA"/>
</dbReference>
<feature type="repeat" description="WD" evidence="4">
    <location>
        <begin position="378"/>
        <end position="417"/>
    </location>
</feature>
<dbReference type="FunFam" id="2.130.10.10:FF:000715">
    <property type="entry name" value="F-box protein MET30"/>
    <property type="match status" value="1"/>
</dbReference>
<name>B3LTQ2_YEAS1</name>
<dbReference type="PROSITE" id="PS50181">
    <property type="entry name" value="FBOX"/>
    <property type="match status" value="1"/>
</dbReference>
<keyword evidence="8" id="KW-1185">Reference proteome</keyword>
<feature type="repeat" description="WD" evidence="4">
    <location>
        <begin position="338"/>
        <end position="377"/>
    </location>
</feature>
<dbReference type="HOGENOM" id="CLU_000288_103_1_1"/>
<dbReference type="Gene3D" id="2.130.10.10">
    <property type="entry name" value="YVTN repeat-like/Quinoprotein amine dehydrogenase"/>
    <property type="match status" value="3"/>
</dbReference>
<evidence type="ECO:0000256" key="1">
    <source>
        <dbReference type="ARBA" id="ARBA00022574"/>
    </source>
</evidence>
<dbReference type="InterPro" id="IPR019775">
    <property type="entry name" value="WD40_repeat_CS"/>
</dbReference>
<sequence length="640" mass="72826">MRRERQRMMSFEDEDKDDLDNSNSNNSSEMTDTAMMPPLKRLLITGSSDDLAQGSSGKKKMTMATRSPSSSPDLATNDSGTRVQPLPEYNFTKFCYRHNPDIQFSPTHTACYKQDLKRTQEINANIAKLPLQEQSDIHHIISKYSNSNDKIRKLILDGILSTSCFPQLSYISSLVTHMIKIDFISILPQELSLKILSYLDCQSLCNATRVCRKWQKLADDDRVWYHMCEQHIDRKCPNCGWGLPLLHMKRARIQQNSTGSSSNADIQTQTTRPWKVIYRERFKVESNWRKGHCRIQEFKGHMDGVLTLQFNYRLLFTGSYDSTIGIWDLFTGKLIRRLSGHSDGVKTLYFDDRKLITGSLDKTIRVWNYITGECISTYRGHSDSVLSVDSYQKVIVSGSADKTVKVWHVESRTCYTLRGHTEWVNCVKLHPKSFSCFSCSDDTTIRMWDIRTNSCLKVFRGHVGQVQKIIPLTIKDVENLATDNTSDGSSSQDDPTMTDGADESDTPSNEQETVLDENIPYPTHLLSCGLDNTIKLWDVKTGKCIRTQFGHVEGVWDIAADNFRIISGSHDGSIKVWDLQSGKCMHTFNGRRLQRETQHTQTQSLGDKVAPIACVCIGDSECFSGDEFGCVKMYKFDLND</sequence>
<feature type="compositionally biased region" description="Polar residues" evidence="5">
    <location>
        <begin position="45"/>
        <end position="56"/>
    </location>
</feature>
<dbReference type="SUPFAM" id="SSF81383">
    <property type="entry name" value="F-box domain"/>
    <property type="match status" value="1"/>
</dbReference>
<reference evidence="7" key="2">
    <citation type="submission" date="2005-07" db="EMBL/GenBank/DDBJ databases">
        <title>Annotation of the Saccharomyces cerevisiae RM11-1a Genome.</title>
        <authorList>
            <consortium name="The Broad Institute Genome Sequencing Platform"/>
            <person name="Birren B."/>
            <person name="Lander E."/>
            <person name="Galagan J."/>
            <person name="Nusbaum C."/>
            <person name="Devon K."/>
            <person name="Cuomo C."/>
            <person name="Jaffe D."/>
            <person name="Butler J."/>
            <person name="Alvarez P."/>
            <person name="Gnerre S."/>
            <person name="Grabherr M."/>
            <person name="Kleber M."/>
            <person name="Mauceli E."/>
            <person name="Brockman W."/>
            <person name="MacCallum I.A."/>
            <person name="Rounsley S."/>
            <person name="Young S."/>
            <person name="LaButti K."/>
            <person name="Pushparaj V."/>
            <person name="DeCaprio D."/>
            <person name="Crawford M."/>
            <person name="Koehrsen M."/>
            <person name="Engels R."/>
            <person name="Montgomery P."/>
            <person name="Pearson M."/>
            <person name="Howarth C."/>
            <person name="Larson L."/>
            <person name="Luoma S."/>
            <person name="White J."/>
            <person name="O'Leary S."/>
            <person name="Kodira C."/>
            <person name="Zeng Q."/>
            <person name="Yandava C."/>
            <person name="Alvarado L."/>
            <person name="Pratt S."/>
            <person name="Kruglyak L."/>
        </authorList>
    </citation>
    <scope>NUCLEOTIDE SEQUENCE</scope>
    <source>
        <strain evidence="7">RM11-1a</strain>
    </source>
</reference>
<feature type="repeat" description="WD" evidence="4">
    <location>
        <begin position="298"/>
        <end position="337"/>
    </location>
</feature>
<gene>
    <name evidence="7" type="ORF">SCRG_05223</name>
</gene>
<dbReference type="Proteomes" id="UP000008335">
    <property type="component" value="Unassembled WGS sequence"/>
</dbReference>
<dbReference type="Pfam" id="PF00400">
    <property type="entry name" value="WD40"/>
    <property type="match status" value="6"/>
</dbReference>
<dbReference type="InterPro" id="IPR015943">
    <property type="entry name" value="WD40/YVTN_repeat-like_dom_sf"/>
</dbReference>
<dbReference type="InterPro" id="IPR020472">
    <property type="entry name" value="WD40_PAC1"/>
</dbReference>
<dbReference type="FunFam" id="2.130.10.10:FF:001373">
    <property type="entry name" value="F-box protein MET30"/>
    <property type="match status" value="1"/>
</dbReference>
<dbReference type="PRINTS" id="PR00320">
    <property type="entry name" value="GPROTEINBRPT"/>
</dbReference>
<dbReference type="PROSITE" id="PS00678">
    <property type="entry name" value="WD_REPEATS_1"/>
    <property type="match status" value="3"/>
</dbReference>
<dbReference type="InterPro" id="IPR001810">
    <property type="entry name" value="F-box_dom"/>
</dbReference>
<dbReference type="Pfam" id="PF12937">
    <property type="entry name" value="F-box-like"/>
    <property type="match status" value="1"/>
</dbReference>
<keyword evidence="3" id="KW-0833">Ubl conjugation pathway</keyword>
<evidence type="ECO:0000259" key="6">
    <source>
        <dbReference type="PROSITE" id="PS50181"/>
    </source>
</evidence>
<feature type="region of interest" description="Disordered" evidence="5">
    <location>
        <begin position="1"/>
        <end position="84"/>
    </location>
</feature>
<feature type="compositionally biased region" description="Polar residues" evidence="5">
    <location>
        <begin position="64"/>
        <end position="82"/>
    </location>
</feature>
<feature type="repeat" description="WD" evidence="4">
    <location>
        <begin position="525"/>
        <end position="547"/>
    </location>
</feature>
<feature type="domain" description="F-box" evidence="6">
    <location>
        <begin position="181"/>
        <end position="227"/>
    </location>
</feature>
<dbReference type="OrthoDB" id="5580488at2759"/>
<dbReference type="AlphaFoldDB" id="B3LTQ2"/>
<feature type="repeat" description="WD" evidence="4">
    <location>
        <begin position="417"/>
        <end position="458"/>
    </location>
</feature>
<dbReference type="InterPro" id="IPR051075">
    <property type="entry name" value="SCF_subunit_WD-repeat"/>
</dbReference>
<proteinExistence type="predicted"/>
<evidence type="ECO:0000256" key="2">
    <source>
        <dbReference type="ARBA" id="ARBA00022737"/>
    </source>
</evidence>
<dbReference type="GO" id="GO:0031146">
    <property type="term" value="P:SCF-dependent proteasomal ubiquitin-dependent protein catabolic process"/>
    <property type="evidence" value="ECO:0007669"/>
    <property type="project" value="UniProtKB-ARBA"/>
</dbReference>
<protein>
    <submittedName>
        <fullName evidence="7">F-box protein</fullName>
    </submittedName>
</protein>
<dbReference type="CDD" id="cd00200">
    <property type="entry name" value="WD40"/>
    <property type="match status" value="1"/>
</dbReference>
<dbReference type="Gene3D" id="1.20.1280.50">
    <property type="match status" value="1"/>
</dbReference>
<feature type="compositionally biased region" description="Polar residues" evidence="5">
    <location>
        <begin position="481"/>
        <end position="495"/>
    </location>
</feature>
<reference evidence="7" key="1">
    <citation type="submission" date="2005-03" db="EMBL/GenBank/DDBJ databases">
        <authorList>
            <person name="Giovannoni S.J."/>
            <person name="Cho J.-C."/>
            <person name="Ferriera S."/>
            <person name="Johnson J."/>
            <person name="Kravitz S."/>
            <person name="Halpern A."/>
            <person name="Remington K."/>
            <person name="Beeson K."/>
            <person name="Tran B."/>
            <person name="Rogers Y.-H."/>
            <person name="Friedman R."/>
            <person name="Venter J.C."/>
        </authorList>
    </citation>
    <scope>NUCLEOTIDE SEQUENCE</scope>
    <source>
        <strain evidence="7">RM11-1a</strain>
    </source>
</reference>
<feature type="compositionally biased region" description="Acidic residues" evidence="5">
    <location>
        <begin position="11"/>
        <end position="20"/>
    </location>
</feature>
<dbReference type="SUPFAM" id="SSF50978">
    <property type="entry name" value="WD40 repeat-like"/>
    <property type="match status" value="1"/>
</dbReference>
<evidence type="ECO:0000256" key="3">
    <source>
        <dbReference type="ARBA" id="ARBA00022786"/>
    </source>
</evidence>
<evidence type="ECO:0000256" key="5">
    <source>
        <dbReference type="SAM" id="MobiDB-lite"/>
    </source>
</evidence>
<keyword evidence="2" id="KW-0677">Repeat</keyword>
<feature type="repeat" description="WD" evidence="4">
    <location>
        <begin position="548"/>
        <end position="587"/>
    </location>
</feature>
<dbReference type="PROSITE" id="PS50082">
    <property type="entry name" value="WD_REPEATS_2"/>
    <property type="match status" value="6"/>
</dbReference>
<dbReference type="SMART" id="SM00320">
    <property type="entry name" value="WD40"/>
    <property type="match status" value="6"/>
</dbReference>
<dbReference type="InterPro" id="IPR001680">
    <property type="entry name" value="WD40_rpt"/>
</dbReference>
<evidence type="ECO:0000256" key="4">
    <source>
        <dbReference type="PROSITE-ProRule" id="PRU00221"/>
    </source>
</evidence>
<dbReference type="GO" id="GO:1990756">
    <property type="term" value="F:ubiquitin-like ligase-substrate adaptor activity"/>
    <property type="evidence" value="ECO:0007669"/>
    <property type="project" value="UniProtKB-ARBA"/>
</dbReference>
<dbReference type="InterPro" id="IPR036322">
    <property type="entry name" value="WD40_repeat_dom_sf"/>
</dbReference>
<dbReference type="FunFam" id="1.20.1280.50:FF:000016">
    <property type="entry name" value="E3 ubiquitin ligase complex SCF subunit sconB"/>
    <property type="match status" value="1"/>
</dbReference>
<evidence type="ECO:0000313" key="8">
    <source>
        <dbReference type="Proteomes" id="UP000008335"/>
    </source>
</evidence>
<keyword evidence="1 4" id="KW-0853">WD repeat</keyword>
<dbReference type="PROSITE" id="PS50294">
    <property type="entry name" value="WD_REPEATS_REGION"/>
    <property type="match status" value="5"/>
</dbReference>
<accession>B3LTQ2</accession>
<feature type="region of interest" description="Disordered" evidence="5">
    <location>
        <begin position="481"/>
        <end position="512"/>
    </location>
</feature>
<dbReference type="EMBL" id="CH408055">
    <property type="protein sequence ID" value="EDV09533.1"/>
    <property type="molecule type" value="Genomic_DNA"/>
</dbReference>
<dbReference type="PANTHER" id="PTHR19872">
    <property type="entry name" value="UBIQUITIN LIGASE SPECIFICITY FACTOR/HREP PROTEIN"/>
    <property type="match status" value="1"/>
</dbReference>